<reference evidence="2 3" key="1">
    <citation type="submission" date="2016-10" db="EMBL/GenBank/DDBJ databases">
        <authorList>
            <person name="de Groot N.N."/>
        </authorList>
    </citation>
    <scope>NUCLEOTIDE SEQUENCE [LARGE SCALE GENOMIC DNA]</scope>
    <source>
        <strain evidence="2 3">743A</strain>
    </source>
</reference>
<dbReference type="InterPro" id="IPR012902">
    <property type="entry name" value="N_methyl_site"/>
</dbReference>
<sequence length="330" mass="36926">MKFRKNKKGFSLVEVMVSVMVLAILFIPIISNFVASIKVNREAGYMQKATLVAQTVLEDVKNKTYEEFLKASGWTTQPVDPSDTAALIRAKAGFIYDGVEYKAEVRMTPTSYYGTGGVDSINDKKLPKIYAMSSNNTCVMSDGYDSSSGKVFFSNKGYHDDSKLRRTMKVTIEKLADKQYKVSVEYEYTYDGCIETLPLHIYEETFMNGLDCIYFYYQPLTSGNDTLKITCDTVPATDHINFFVISTDTSVSSQLTIDCPTDLCGSASPFYMVHNVNFSDGHSNEVATAAGDFFEEETKDRLYRVTVKVTRANDVNNKVYAEMSSAKGEN</sequence>
<dbReference type="STRING" id="37658.SAMN05661086_00966"/>
<accession>A0A1I6IP92</accession>
<protein>
    <submittedName>
        <fullName evidence="2">Prepilin-type N-terminal cleavage/methylation domain-containing protein</fullName>
    </submittedName>
</protein>
<evidence type="ECO:0000313" key="2">
    <source>
        <dbReference type="EMBL" id="SFR68439.1"/>
    </source>
</evidence>
<name>A0A1I6IP92_9FIRM</name>
<gene>
    <name evidence="2" type="ORF">SAMN05661086_00966</name>
</gene>
<keyword evidence="1" id="KW-0472">Membrane</keyword>
<feature type="transmembrane region" description="Helical" evidence="1">
    <location>
        <begin position="12"/>
        <end position="31"/>
    </location>
</feature>
<dbReference type="NCBIfam" id="TIGR02532">
    <property type="entry name" value="IV_pilin_GFxxxE"/>
    <property type="match status" value="1"/>
</dbReference>
<evidence type="ECO:0000256" key="1">
    <source>
        <dbReference type="SAM" id="Phobius"/>
    </source>
</evidence>
<evidence type="ECO:0000313" key="3">
    <source>
        <dbReference type="Proteomes" id="UP000199659"/>
    </source>
</evidence>
<organism evidence="2 3">
    <name type="scientific">Anaeromicropila populeti</name>
    <dbReference type="NCBI Taxonomy" id="37658"/>
    <lineage>
        <taxon>Bacteria</taxon>
        <taxon>Bacillati</taxon>
        <taxon>Bacillota</taxon>
        <taxon>Clostridia</taxon>
        <taxon>Lachnospirales</taxon>
        <taxon>Lachnospiraceae</taxon>
        <taxon>Anaeromicropila</taxon>
    </lineage>
</organism>
<dbReference type="Proteomes" id="UP000199659">
    <property type="component" value="Unassembled WGS sequence"/>
</dbReference>
<dbReference type="Pfam" id="PF07963">
    <property type="entry name" value="N_methyl"/>
    <property type="match status" value="1"/>
</dbReference>
<dbReference type="AlphaFoldDB" id="A0A1I6IP92"/>
<keyword evidence="1" id="KW-1133">Transmembrane helix</keyword>
<proteinExistence type="predicted"/>
<dbReference type="EMBL" id="FOYZ01000003">
    <property type="protein sequence ID" value="SFR68439.1"/>
    <property type="molecule type" value="Genomic_DNA"/>
</dbReference>
<dbReference type="RefSeq" id="WP_092559571.1">
    <property type="nucleotide sequence ID" value="NZ_FOYZ01000003.1"/>
</dbReference>
<keyword evidence="3" id="KW-1185">Reference proteome</keyword>
<keyword evidence="1" id="KW-0812">Transmembrane</keyword>